<dbReference type="Proteomes" id="UP000176429">
    <property type="component" value="Unassembled WGS sequence"/>
</dbReference>
<gene>
    <name evidence="1" type="ORF">A3H68_00905</name>
</gene>
<evidence type="ECO:0008006" key="3">
    <source>
        <dbReference type="Google" id="ProtNLM"/>
    </source>
</evidence>
<dbReference type="GO" id="GO:0043683">
    <property type="term" value="P:type IV pilus assembly"/>
    <property type="evidence" value="ECO:0007669"/>
    <property type="project" value="InterPro"/>
</dbReference>
<dbReference type="GO" id="GO:0043107">
    <property type="term" value="P:type IV pilus-dependent motility"/>
    <property type="evidence" value="ECO:0007669"/>
    <property type="project" value="InterPro"/>
</dbReference>
<dbReference type="InterPro" id="IPR007445">
    <property type="entry name" value="PilO"/>
</dbReference>
<sequence>MQNFLALILFVASIWGFLGYIEPRYQEVLDLKQEKAKYEEALDNAREVDIIRNKLMADYRGVADSDLERISKMIPDGVDNVRLVIDIDGIAKRHGMFLSGIKVEEGKSEKSSSPIGETQVSNSLGYNNLFLSFSVSGQYDNIKGFVKDLDRSLRAVDIETIAISSKQGEEKIGSDLSASIRLVTYWLKK</sequence>
<accession>A0A1G2P0A0</accession>
<organism evidence="1 2">
    <name type="scientific">Candidatus Taylorbacteria bacterium RIFCSPLOWO2_02_FULL_46_40</name>
    <dbReference type="NCBI Taxonomy" id="1802329"/>
    <lineage>
        <taxon>Bacteria</taxon>
        <taxon>Candidatus Tayloriibacteriota</taxon>
    </lineage>
</organism>
<comment type="caution">
    <text evidence="1">The sequence shown here is derived from an EMBL/GenBank/DDBJ whole genome shotgun (WGS) entry which is preliminary data.</text>
</comment>
<dbReference type="AlphaFoldDB" id="A0A1G2P0A0"/>
<dbReference type="InterPro" id="IPR014717">
    <property type="entry name" value="Transl_elong_EF1B/ribsomal_bS6"/>
</dbReference>
<reference evidence="1 2" key="1">
    <citation type="journal article" date="2016" name="Nat. Commun.">
        <title>Thousands of microbial genomes shed light on interconnected biogeochemical processes in an aquifer system.</title>
        <authorList>
            <person name="Anantharaman K."/>
            <person name="Brown C.T."/>
            <person name="Hug L.A."/>
            <person name="Sharon I."/>
            <person name="Castelle C.J."/>
            <person name="Probst A.J."/>
            <person name="Thomas B.C."/>
            <person name="Singh A."/>
            <person name="Wilkins M.J."/>
            <person name="Karaoz U."/>
            <person name="Brodie E.L."/>
            <person name="Williams K.H."/>
            <person name="Hubbard S.S."/>
            <person name="Banfield J.F."/>
        </authorList>
    </citation>
    <scope>NUCLEOTIDE SEQUENCE [LARGE SCALE GENOMIC DNA]</scope>
</reference>
<name>A0A1G2P0A0_9BACT</name>
<dbReference type="Gene3D" id="3.30.70.60">
    <property type="match status" value="1"/>
</dbReference>
<proteinExistence type="predicted"/>
<dbReference type="Pfam" id="PF04350">
    <property type="entry name" value="PilO"/>
    <property type="match status" value="1"/>
</dbReference>
<evidence type="ECO:0000313" key="2">
    <source>
        <dbReference type="Proteomes" id="UP000176429"/>
    </source>
</evidence>
<evidence type="ECO:0000313" key="1">
    <source>
        <dbReference type="EMBL" id="OHA41750.1"/>
    </source>
</evidence>
<protein>
    <recommendedName>
        <fullName evidence="3">Pilus assembly protein PilO</fullName>
    </recommendedName>
</protein>
<dbReference type="EMBL" id="MHSH01000019">
    <property type="protein sequence ID" value="OHA41750.1"/>
    <property type="molecule type" value="Genomic_DNA"/>
</dbReference>